<dbReference type="AlphaFoldDB" id="A0A3R9NVL8"/>
<sequence length="154" mass="17725">MRMNNPVARWIIILLAIITPLCLAWYVHFQRDNISCESHLIIVDDRSVVDLLIAFRLRSGSGTYDSTGEYSQSGKPTIAISNKITFNYWREEGNVIMVSSDTNELPKKDEPFRRFIPDFFHQRDRGIRVEIVRVNAASYLFSFGNSPALYCTKS</sequence>
<proteinExistence type="predicted"/>
<dbReference type="OrthoDB" id="6504444at2"/>
<feature type="transmembrane region" description="Helical" evidence="1">
    <location>
        <begin position="7"/>
        <end position="27"/>
    </location>
</feature>
<dbReference type="RefSeq" id="WP_125914610.1">
    <property type="nucleotide sequence ID" value="NZ_CP043342.1"/>
</dbReference>
<evidence type="ECO:0000256" key="1">
    <source>
        <dbReference type="SAM" id="Phobius"/>
    </source>
</evidence>
<keyword evidence="1" id="KW-1133">Transmembrane helix</keyword>
<name>A0A3R9NVL8_9ENTR</name>
<reference evidence="2 3" key="1">
    <citation type="submission" date="2018-12" db="EMBL/GenBank/DDBJ databases">
        <title>The Genome Submission of two Enterobacter spp. strains.</title>
        <authorList>
            <person name="Wu W."/>
            <person name="Wei L."/>
            <person name="Feng Y."/>
            <person name="Zong Z."/>
        </authorList>
    </citation>
    <scope>NUCLEOTIDE SEQUENCE [LARGE SCALE GENOMIC DNA]</scope>
    <source>
        <strain evidence="2 3">WCHEHu045002</strain>
    </source>
</reference>
<evidence type="ECO:0000313" key="3">
    <source>
        <dbReference type="Proteomes" id="UP000276389"/>
    </source>
</evidence>
<keyword evidence="1" id="KW-0812">Transmembrane</keyword>
<evidence type="ECO:0000313" key="2">
    <source>
        <dbReference type="EMBL" id="RSK67398.1"/>
    </source>
</evidence>
<keyword evidence="1" id="KW-0472">Membrane</keyword>
<dbReference type="EMBL" id="RWHU01000004">
    <property type="protein sequence ID" value="RSK67398.1"/>
    <property type="molecule type" value="Genomic_DNA"/>
</dbReference>
<protein>
    <submittedName>
        <fullName evidence="2">Uncharacterized protein</fullName>
    </submittedName>
</protein>
<gene>
    <name evidence="2" type="ORF">EJE24_12580</name>
</gene>
<organism evidence="2 3">
    <name type="scientific">Enterobacter huaxiensis</name>
    <dbReference type="NCBI Taxonomy" id="2494702"/>
    <lineage>
        <taxon>Bacteria</taxon>
        <taxon>Pseudomonadati</taxon>
        <taxon>Pseudomonadota</taxon>
        <taxon>Gammaproteobacteria</taxon>
        <taxon>Enterobacterales</taxon>
        <taxon>Enterobacteriaceae</taxon>
        <taxon>Enterobacter</taxon>
    </lineage>
</organism>
<comment type="caution">
    <text evidence="2">The sequence shown here is derived from an EMBL/GenBank/DDBJ whole genome shotgun (WGS) entry which is preliminary data.</text>
</comment>
<accession>A0A3R9NVL8</accession>
<dbReference type="Proteomes" id="UP000276389">
    <property type="component" value="Unassembled WGS sequence"/>
</dbReference>